<dbReference type="SUPFAM" id="SSF53335">
    <property type="entry name" value="S-adenosyl-L-methionine-dependent methyltransferases"/>
    <property type="match status" value="1"/>
</dbReference>
<dbReference type="InterPro" id="IPR029063">
    <property type="entry name" value="SAM-dependent_MTases_sf"/>
</dbReference>
<protein>
    <submittedName>
        <fullName evidence="3">Class I SAM-dependent methyltransferase</fullName>
    </submittedName>
</protein>
<keyword evidence="4" id="KW-1185">Reference proteome</keyword>
<dbReference type="GO" id="GO:0032259">
    <property type="term" value="P:methylation"/>
    <property type="evidence" value="ECO:0007669"/>
    <property type="project" value="UniProtKB-KW"/>
</dbReference>
<evidence type="ECO:0000256" key="1">
    <source>
        <dbReference type="ARBA" id="ARBA00022679"/>
    </source>
</evidence>
<dbReference type="InterPro" id="IPR041698">
    <property type="entry name" value="Methyltransf_25"/>
</dbReference>
<name>A0ABS3U0U2_9ACTN</name>
<dbReference type="PANTHER" id="PTHR43861">
    <property type="entry name" value="TRANS-ACONITATE 2-METHYLTRANSFERASE-RELATED"/>
    <property type="match status" value="1"/>
</dbReference>
<reference evidence="3 4" key="1">
    <citation type="submission" date="2021-03" db="EMBL/GenBank/DDBJ databases">
        <title>Glycomyces sp. nov., a novel actinomycete isolated from soil.</title>
        <authorList>
            <person name="Yang X."/>
            <person name="Xu X."/>
        </authorList>
    </citation>
    <scope>NUCLEOTIDE SEQUENCE [LARGE SCALE GENOMIC DNA]</scope>
    <source>
        <strain evidence="3 4">NEAU-S30</strain>
    </source>
</reference>
<keyword evidence="1" id="KW-0808">Transferase</keyword>
<evidence type="ECO:0000259" key="2">
    <source>
        <dbReference type="Pfam" id="PF13649"/>
    </source>
</evidence>
<dbReference type="RefSeq" id="WP_208494875.1">
    <property type="nucleotide sequence ID" value="NZ_JAGFNP010000002.1"/>
</dbReference>
<proteinExistence type="predicted"/>
<dbReference type="Gene3D" id="3.40.50.150">
    <property type="entry name" value="Vaccinia Virus protein VP39"/>
    <property type="match status" value="1"/>
</dbReference>
<dbReference type="CDD" id="cd02440">
    <property type="entry name" value="AdoMet_MTases"/>
    <property type="match status" value="1"/>
</dbReference>
<keyword evidence="3" id="KW-0489">Methyltransferase</keyword>
<gene>
    <name evidence="3" type="ORF">J5V16_04570</name>
</gene>
<dbReference type="EMBL" id="JAGFNP010000002">
    <property type="protein sequence ID" value="MBO3732086.1"/>
    <property type="molecule type" value="Genomic_DNA"/>
</dbReference>
<sequence>MMAFEFPGQYYEVIRGTLRDVHAETAYLADWLAKSGKATGGRVLDLGCGTGTTLRALAARGHGGVGVDASAAFIAWATEAGGDGLEYVRADLADLDVAEFATEEPFDLVVCLFATLNMVPPEALVPLLRQVRGRLAPGGHLVLDAAHLLGFVDTYQPSMIAHHQRDGVLLTRMVHTSVNGHTACWRNEETILARDPDGAVSMHENGFDQWVLTAPQIRGALAAAGFRVVAEHGGFRDAPPPPFGKGPLVQVAALDG</sequence>
<comment type="caution">
    <text evidence="3">The sequence shown here is derived from an EMBL/GenBank/DDBJ whole genome shotgun (WGS) entry which is preliminary data.</text>
</comment>
<evidence type="ECO:0000313" key="4">
    <source>
        <dbReference type="Proteomes" id="UP000681341"/>
    </source>
</evidence>
<dbReference type="Proteomes" id="UP000681341">
    <property type="component" value="Unassembled WGS sequence"/>
</dbReference>
<dbReference type="GO" id="GO:0008168">
    <property type="term" value="F:methyltransferase activity"/>
    <property type="evidence" value="ECO:0007669"/>
    <property type="project" value="UniProtKB-KW"/>
</dbReference>
<dbReference type="Pfam" id="PF13649">
    <property type="entry name" value="Methyltransf_25"/>
    <property type="match status" value="1"/>
</dbReference>
<evidence type="ECO:0000313" key="3">
    <source>
        <dbReference type="EMBL" id="MBO3732086.1"/>
    </source>
</evidence>
<accession>A0ABS3U0U2</accession>
<feature type="domain" description="Methyltransferase" evidence="2">
    <location>
        <begin position="43"/>
        <end position="139"/>
    </location>
</feature>
<organism evidence="3 4">
    <name type="scientific">Glycomyces niveus</name>
    <dbReference type="NCBI Taxonomy" id="2820287"/>
    <lineage>
        <taxon>Bacteria</taxon>
        <taxon>Bacillati</taxon>
        <taxon>Actinomycetota</taxon>
        <taxon>Actinomycetes</taxon>
        <taxon>Glycomycetales</taxon>
        <taxon>Glycomycetaceae</taxon>
        <taxon>Glycomyces</taxon>
    </lineage>
</organism>